<dbReference type="GO" id="GO:0140291">
    <property type="term" value="P:peptidyl-glutamate ADP-deribosylation"/>
    <property type="evidence" value="ECO:0007669"/>
    <property type="project" value="TreeGrafter"/>
</dbReference>
<gene>
    <name evidence="3" type="ORF">BECKLFY1418C_GA0070996_102328</name>
</gene>
<dbReference type="SUPFAM" id="SSF52949">
    <property type="entry name" value="Macro domain-like"/>
    <property type="match status" value="1"/>
</dbReference>
<dbReference type="InterPro" id="IPR050892">
    <property type="entry name" value="ADP-ribose_metab_enzymes"/>
</dbReference>
<dbReference type="PANTHER" id="PTHR12521">
    <property type="entry name" value="PROTEIN C6ORF130"/>
    <property type="match status" value="1"/>
</dbReference>
<evidence type="ECO:0000259" key="2">
    <source>
        <dbReference type="PROSITE" id="PS51154"/>
    </source>
</evidence>
<comment type="catalytic activity">
    <reaction evidence="1">
        <text>an N-(ADP-alpha-D-ribosyl)-thymidine in DNA + H2O = a thymidine in DNA + ADP-D-ribose</text>
        <dbReference type="Rhea" id="RHEA:71655"/>
        <dbReference type="Rhea" id="RHEA-COMP:13556"/>
        <dbReference type="Rhea" id="RHEA-COMP:18051"/>
        <dbReference type="ChEBI" id="CHEBI:15377"/>
        <dbReference type="ChEBI" id="CHEBI:57967"/>
        <dbReference type="ChEBI" id="CHEBI:137386"/>
        <dbReference type="ChEBI" id="CHEBI:191199"/>
    </reaction>
    <physiologicalReaction direction="left-to-right" evidence="1">
        <dbReference type="Rhea" id="RHEA:71656"/>
    </physiologicalReaction>
</comment>
<name>A0A450WHB5_9GAMM</name>
<dbReference type="PANTHER" id="PTHR12521:SF0">
    <property type="entry name" value="ADP-RIBOSE GLYCOHYDROLASE OARD1"/>
    <property type="match status" value="1"/>
</dbReference>
<dbReference type="InterPro" id="IPR043472">
    <property type="entry name" value="Macro_dom-like"/>
</dbReference>
<dbReference type="AlphaFoldDB" id="A0A450WHB5"/>
<accession>A0A450WHB5</accession>
<dbReference type="Gene3D" id="3.40.220.10">
    <property type="entry name" value="Leucine Aminopeptidase, subunit E, domain 1"/>
    <property type="match status" value="1"/>
</dbReference>
<organism evidence="3">
    <name type="scientific">Candidatus Kentrum sp. LFY</name>
    <dbReference type="NCBI Taxonomy" id="2126342"/>
    <lineage>
        <taxon>Bacteria</taxon>
        <taxon>Pseudomonadati</taxon>
        <taxon>Pseudomonadota</taxon>
        <taxon>Gammaproteobacteria</taxon>
        <taxon>Candidatus Kentrum</taxon>
    </lineage>
</organism>
<feature type="domain" description="Macro" evidence="2">
    <location>
        <begin position="1"/>
        <end position="147"/>
    </location>
</feature>
<proteinExistence type="predicted"/>
<evidence type="ECO:0000256" key="1">
    <source>
        <dbReference type="ARBA" id="ARBA00035885"/>
    </source>
</evidence>
<dbReference type="SMART" id="SM00506">
    <property type="entry name" value="A1pp"/>
    <property type="match status" value="1"/>
</dbReference>
<sequence>MVKVSIGDLFESKAKTIVNTVNCVGVMGKGIAQAFKKRYPGMFDDYMQRCRSGQIRPGMPYLYTDLLGASIINFPTKDHWRSPSRLDDVIRGLDVFSEKYKEWGIESVAFPPLGCGNGGLEWVVVGPVMYQRLSTLNITVEIYAPYGTSKQNLTKEFLGQAVSTNPHFVKGHKHKRLNDSWVALLEIIDRLQRQPHANPVGRTIFQKICYIFTEQGINTGFHFKQGSYGPFSAEVKEALSVFANANLIREQQLGRMTALRIGPEYAPIRARFVDQLKPLEKKIDKTVDLFSRIKSTAQAEEVTTVLYAARKLKKDSRDNSVSEKDIYDYILGWKKDWQREEKQAAIASAIRNLEMLGWLRLQYSDSLPMEDL</sequence>
<dbReference type="CDD" id="cd02901">
    <property type="entry name" value="Macro_Poa1p-like"/>
    <property type="match status" value="1"/>
</dbReference>
<protein>
    <submittedName>
        <fullName evidence="3">O-acetyl-ADP-ribose deacetylase (Regulator of RNase III), contains Macro domain</fullName>
    </submittedName>
</protein>
<reference evidence="3" key="1">
    <citation type="submission" date="2019-02" db="EMBL/GenBank/DDBJ databases">
        <authorList>
            <person name="Gruber-Vodicka R. H."/>
            <person name="Seah K. B. B."/>
        </authorList>
    </citation>
    <scope>NUCLEOTIDE SEQUENCE</scope>
    <source>
        <strain evidence="3">BECK_BY7</strain>
    </source>
</reference>
<dbReference type="InterPro" id="IPR002589">
    <property type="entry name" value="Macro_dom"/>
</dbReference>
<dbReference type="EMBL" id="CAADFN010000023">
    <property type="protein sequence ID" value="VFK16440.1"/>
    <property type="molecule type" value="Genomic_DNA"/>
</dbReference>
<dbReference type="PROSITE" id="PS51154">
    <property type="entry name" value="MACRO"/>
    <property type="match status" value="1"/>
</dbReference>
<dbReference type="Pfam" id="PF01661">
    <property type="entry name" value="Macro"/>
    <property type="match status" value="1"/>
</dbReference>
<evidence type="ECO:0000313" key="3">
    <source>
        <dbReference type="EMBL" id="VFK16440.1"/>
    </source>
</evidence>